<dbReference type="Gramene" id="OGLUM09G19010.1">
    <property type="protein sequence ID" value="OGLUM09G19010.1"/>
    <property type="gene ID" value="OGLUM09G19010"/>
</dbReference>
<dbReference type="PANTHER" id="PTHR31175:SF97">
    <property type="entry name" value="OS09G0546900 PROTEIN"/>
    <property type="match status" value="1"/>
</dbReference>
<dbReference type="AlphaFoldDB" id="A0A0E0B611"/>
<reference evidence="2" key="2">
    <citation type="submission" date="2018-05" db="EMBL/GenBank/DDBJ databases">
        <title>OgluRS3 (Oryza glumaepatula Reference Sequence Version 3).</title>
        <authorList>
            <person name="Zhang J."/>
            <person name="Kudrna D."/>
            <person name="Lee S."/>
            <person name="Talag J."/>
            <person name="Welchert J."/>
            <person name="Wing R.A."/>
        </authorList>
    </citation>
    <scope>NUCLEOTIDE SEQUENCE [LARGE SCALE GENOMIC DNA]</scope>
</reference>
<keyword evidence="3" id="KW-1185">Reference proteome</keyword>
<comment type="similarity">
    <text evidence="1">Belongs to the ARG7 family.</text>
</comment>
<evidence type="ECO:0000313" key="2">
    <source>
        <dbReference type="EnsemblPlants" id="OGLUM09G19010.1"/>
    </source>
</evidence>
<evidence type="ECO:0000313" key="3">
    <source>
        <dbReference type="Proteomes" id="UP000026961"/>
    </source>
</evidence>
<dbReference type="Proteomes" id="UP000026961">
    <property type="component" value="Chromosome 9"/>
</dbReference>
<reference evidence="2" key="1">
    <citation type="submission" date="2015-04" db="UniProtKB">
        <authorList>
            <consortium name="EnsemblPlants"/>
        </authorList>
    </citation>
    <scope>IDENTIFICATION</scope>
</reference>
<sequence>MIHAKKLAQLARKLQQKMVSARGGRHTSSATDDCCSTSSLAGKGHCTVYTADGARFEVPLPYLGTMVFGELLMMSQEEFGFAGDDGRITLPCDASVMEYVLCLLRRDASEEVERAFLSSMARPCHNVRVFSHQLAVYSEMALTLTCWTPQLTCGPHEAMHLGHQNRQERRRATMISAKRLAQMAKKWQRIAALGRKRITWTTPKATDECCSSVAVKGHCIMYTADGRRFEVPLAFLATTIFAELLRMSQEEFGFTTDGGITLPCDAEVMEYVLCLLRRNASEEVVRAFLSTIVKSCHYGNGFAQSLGSVQQSTSRGRVEVPLPYLGTPLFGELLAMSQEEFGFAGDDGRITLTCNASVMEYVMCLISRDASEEVERAFLSSMSSSCHNVGFRQKLSRSSMIRAKKLAQLAKKLQLRMTSAGGSGQKAVAADDCCSTASSSLAGKGHCAVYTADGARFEAPLPYLGTAVFGDLLTMSREEFGFAGDDGRITLMCDASVMEYVMCLISRDSSEEVERAFLSSMARPCRNVGVISHRFAVCT</sequence>
<accession>A0A0E0B611</accession>
<evidence type="ECO:0000256" key="1">
    <source>
        <dbReference type="ARBA" id="ARBA00006974"/>
    </source>
</evidence>
<proteinExistence type="inferred from homology"/>
<dbReference type="HOGENOM" id="CLU_031083_1_0_1"/>
<evidence type="ECO:0008006" key="4">
    <source>
        <dbReference type="Google" id="ProtNLM"/>
    </source>
</evidence>
<organism evidence="2">
    <name type="scientific">Oryza glumipatula</name>
    <dbReference type="NCBI Taxonomy" id="40148"/>
    <lineage>
        <taxon>Eukaryota</taxon>
        <taxon>Viridiplantae</taxon>
        <taxon>Streptophyta</taxon>
        <taxon>Embryophyta</taxon>
        <taxon>Tracheophyta</taxon>
        <taxon>Spermatophyta</taxon>
        <taxon>Magnoliopsida</taxon>
        <taxon>Liliopsida</taxon>
        <taxon>Poales</taxon>
        <taxon>Poaceae</taxon>
        <taxon>BOP clade</taxon>
        <taxon>Oryzoideae</taxon>
        <taxon>Oryzeae</taxon>
        <taxon>Oryzinae</taxon>
        <taxon>Oryza</taxon>
    </lineage>
</organism>
<protein>
    <recommendedName>
        <fullName evidence="4">Auxin-responsive protein</fullName>
    </recommendedName>
</protein>
<dbReference type="Pfam" id="PF02519">
    <property type="entry name" value="Auxin_inducible"/>
    <property type="match status" value="4"/>
</dbReference>
<dbReference type="EnsemblPlants" id="OGLUM09G19010.1">
    <property type="protein sequence ID" value="OGLUM09G19010.1"/>
    <property type="gene ID" value="OGLUM09G19010"/>
</dbReference>
<dbReference type="InterPro" id="IPR003676">
    <property type="entry name" value="SAUR_fam"/>
</dbReference>
<name>A0A0E0B611_9ORYZ</name>
<dbReference type="GO" id="GO:0009733">
    <property type="term" value="P:response to auxin"/>
    <property type="evidence" value="ECO:0007669"/>
    <property type="project" value="InterPro"/>
</dbReference>
<dbReference type="eggNOG" id="ENOG502S4GQ">
    <property type="taxonomic scope" value="Eukaryota"/>
</dbReference>
<dbReference type="PANTHER" id="PTHR31175">
    <property type="entry name" value="AUXIN-RESPONSIVE FAMILY PROTEIN"/>
    <property type="match status" value="1"/>
</dbReference>